<feature type="domain" description="ABC transporter" evidence="3">
    <location>
        <begin position="36"/>
        <end position="136"/>
    </location>
</feature>
<dbReference type="InterPro" id="IPR050166">
    <property type="entry name" value="ABC_transporter_ATP-bind"/>
</dbReference>
<proteinExistence type="inferred from homology"/>
<dbReference type="Proteomes" id="UP000477911">
    <property type="component" value="Unassembled WGS sequence"/>
</dbReference>
<protein>
    <submittedName>
        <fullName evidence="4">ATP-binding cassette domain-containing protein</fullName>
    </submittedName>
</protein>
<organism evidence="4 5">
    <name type="scientific">Pseudooceanicola albus</name>
    <dbReference type="NCBI Taxonomy" id="2692189"/>
    <lineage>
        <taxon>Bacteria</taxon>
        <taxon>Pseudomonadati</taxon>
        <taxon>Pseudomonadota</taxon>
        <taxon>Alphaproteobacteria</taxon>
        <taxon>Rhodobacterales</taxon>
        <taxon>Paracoccaceae</taxon>
        <taxon>Pseudooceanicola</taxon>
    </lineage>
</organism>
<reference evidence="4 5" key="1">
    <citation type="submission" date="2019-12" db="EMBL/GenBank/DDBJ databases">
        <authorList>
            <person name="Li M."/>
        </authorList>
    </citation>
    <scope>NUCLEOTIDE SEQUENCE [LARGE SCALE GENOMIC DNA]</scope>
    <source>
        <strain evidence="4 5">GBMRC 2024</strain>
    </source>
</reference>
<dbReference type="PANTHER" id="PTHR42788">
    <property type="entry name" value="TAURINE IMPORT ATP-BINDING PROTEIN-RELATED"/>
    <property type="match status" value="1"/>
</dbReference>
<keyword evidence="4" id="KW-0547">Nucleotide-binding</keyword>
<evidence type="ECO:0000256" key="1">
    <source>
        <dbReference type="ARBA" id="ARBA00005417"/>
    </source>
</evidence>
<evidence type="ECO:0000313" key="5">
    <source>
        <dbReference type="Proteomes" id="UP000477911"/>
    </source>
</evidence>
<comment type="similarity">
    <text evidence="1">Belongs to the ABC transporter superfamily.</text>
</comment>
<dbReference type="EMBL" id="WUMU01000018">
    <property type="protein sequence ID" value="MXN19413.1"/>
    <property type="molecule type" value="Genomic_DNA"/>
</dbReference>
<sequence length="147" mass="15752">MTSDSPRAPTGRAAVTFDRVGMAYPGQKAGSDLILAELSLTIGEGEFFILVGPSGSGKSTLPKLFAGTEIPTEGRVLAFDRPIDGPDRRHGMVFQSIEEPLFQWLTVTGNVGFGPPVAGKSRKECREMAQRYIDLVGLCGHAAKFPQ</sequence>
<dbReference type="RefSeq" id="WP_160895539.1">
    <property type="nucleotide sequence ID" value="NZ_WUMU01000018.1"/>
</dbReference>
<dbReference type="PANTHER" id="PTHR42788:SF13">
    <property type="entry name" value="ALIPHATIC SULFONATES IMPORT ATP-BINDING PROTEIN SSUB"/>
    <property type="match status" value="1"/>
</dbReference>
<dbReference type="InterPro" id="IPR027417">
    <property type="entry name" value="P-loop_NTPase"/>
</dbReference>
<keyword evidence="5" id="KW-1185">Reference proteome</keyword>
<accession>A0A6L7G9M0</accession>
<dbReference type="GO" id="GO:0016887">
    <property type="term" value="F:ATP hydrolysis activity"/>
    <property type="evidence" value="ECO:0007669"/>
    <property type="project" value="InterPro"/>
</dbReference>
<dbReference type="SUPFAM" id="SSF52540">
    <property type="entry name" value="P-loop containing nucleoside triphosphate hydrolases"/>
    <property type="match status" value="1"/>
</dbReference>
<gene>
    <name evidence="4" type="ORF">GR170_16375</name>
</gene>
<keyword evidence="2" id="KW-0813">Transport</keyword>
<evidence type="ECO:0000313" key="4">
    <source>
        <dbReference type="EMBL" id="MXN19413.1"/>
    </source>
</evidence>
<dbReference type="GO" id="GO:0005524">
    <property type="term" value="F:ATP binding"/>
    <property type="evidence" value="ECO:0007669"/>
    <property type="project" value="UniProtKB-KW"/>
</dbReference>
<dbReference type="Pfam" id="PF00005">
    <property type="entry name" value="ABC_tran"/>
    <property type="match status" value="1"/>
</dbReference>
<name>A0A6L7G9M0_9RHOB</name>
<dbReference type="AlphaFoldDB" id="A0A6L7G9M0"/>
<dbReference type="InterPro" id="IPR003439">
    <property type="entry name" value="ABC_transporter-like_ATP-bd"/>
</dbReference>
<comment type="caution">
    <text evidence="4">The sequence shown here is derived from an EMBL/GenBank/DDBJ whole genome shotgun (WGS) entry which is preliminary data.</text>
</comment>
<evidence type="ECO:0000259" key="3">
    <source>
        <dbReference type="Pfam" id="PF00005"/>
    </source>
</evidence>
<dbReference type="Gene3D" id="3.40.50.300">
    <property type="entry name" value="P-loop containing nucleotide triphosphate hydrolases"/>
    <property type="match status" value="1"/>
</dbReference>
<evidence type="ECO:0000256" key="2">
    <source>
        <dbReference type="ARBA" id="ARBA00022448"/>
    </source>
</evidence>
<keyword evidence="4" id="KW-0067">ATP-binding</keyword>